<dbReference type="SUPFAM" id="SSF47336">
    <property type="entry name" value="ACP-like"/>
    <property type="match status" value="2"/>
</dbReference>
<evidence type="ECO:0000313" key="6">
    <source>
        <dbReference type="EMBL" id="PMB00501.1"/>
    </source>
</evidence>
<evidence type="ECO:0000313" key="7">
    <source>
        <dbReference type="Proteomes" id="UP000235025"/>
    </source>
</evidence>
<comment type="caution">
    <text evidence="6">The sequence shown here is derived from an EMBL/GenBank/DDBJ whole genome shotgun (WGS) entry which is preliminary data.</text>
</comment>
<dbReference type="SMART" id="SM00823">
    <property type="entry name" value="PKS_PP"/>
    <property type="match status" value="2"/>
</dbReference>
<evidence type="ECO:0000256" key="4">
    <source>
        <dbReference type="ARBA" id="ARBA00022553"/>
    </source>
</evidence>
<feature type="domain" description="Carrier" evidence="5">
    <location>
        <begin position="961"/>
        <end position="1036"/>
    </location>
</feature>
<dbReference type="RefSeq" id="WP_102171369.1">
    <property type="nucleotide sequence ID" value="NZ_NMQA01000033.1"/>
</dbReference>
<dbReference type="InterPro" id="IPR000873">
    <property type="entry name" value="AMP-dep_synth/lig_dom"/>
</dbReference>
<dbReference type="SUPFAM" id="SSF56801">
    <property type="entry name" value="Acetyl-CoA synthetase-like"/>
    <property type="match status" value="2"/>
</dbReference>
<dbReference type="InterPro" id="IPR020845">
    <property type="entry name" value="AMP-binding_CS"/>
</dbReference>
<dbReference type="FunFam" id="3.40.50.12780:FF:000012">
    <property type="entry name" value="Non-ribosomal peptide synthetase"/>
    <property type="match status" value="2"/>
</dbReference>
<reference evidence="6 7" key="1">
    <citation type="submission" date="2017-07" db="EMBL/GenBank/DDBJ databases">
        <title>Genomes of Fischerella (Mastigocladus) sp. strains.</title>
        <authorList>
            <person name="Miller S.R."/>
        </authorList>
    </citation>
    <scope>NUCLEOTIDE SEQUENCE [LARGE SCALE GENOMIC DNA]</scope>
    <source>
        <strain evidence="6 7">CCMEE 5268</strain>
    </source>
</reference>
<dbReference type="FunFam" id="1.10.1200.10:FF:000005">
    <property type="entry name" value="Nonribosomal peptide synthetase 1"/>
    <property type="match status" value="2"/>
</dbReference>
<evidence type="ECO:0000256" key="3">
    <source>
        <dbReference type="ARBA" id="ARBA00022450"/>
    </source>
</evidence>
<dbReference type="InterPro" id="IPR009081">
    <property type="entry name" value="PP-bd_ACP"/>
</dbReference>
<dbReference type="Pfam" id="PF00668">
    <property type="entry name" value="Condensation"/>
    <property type="match status" value="2"/>
</dbReference>
<evidence type="ECO:0000256" key="2">
    <source>
        <dbReference type="ARBA" id="ARBA00006432"/>
    </source>
</evidence>
<name>A0A2N6KL35_9CYAN</name>
<dbReference type="CDD" id="cd05930">
    <property type="entry name" value="A_NRPS"/>
    <property type="match status" value="1"/>
</dbReference>
<dbReference type="InterPro" id="IPR006162">
    <property type="entry name" value="Ppantetheine_attach_site"/>
</dbReference>
<dbReference type="Proteomes" id="UP000235025">
    <property type="component" value="Unassembled WGS sequence"/>
</dbReference>
<proteinExistence type="inferred from homology"/>
<dbReference type="FunFam" id="3.30.300.30:FF:000010">
    <property type="entry name" value="Enterobactin synthetase component F"/>
    <property type="match status" value="2"/>
</dbReference>
<dbReference type="Pfam" id="PF00550">
    <property type="entry name" value="PP-binding"/>
    <property type="match status" value="2"/>
</dbReference>
<dbReference type="GO" id="GO:0044550">
    <property type="term" value="P:secondary metabolite biosynthetic process"/>
    <property type="evidence" value="ECO:0007669"/>
    <property type="project" value="UniProtKB-ARBA"/>
</dbReference>
<dbReference type="Gene3D" id="2.30.38.10">
    <property type="entry name" value="Luciferase, Domain 3"/>
    <property type="match status" value="2"/>
</dbReference>
<dbReference type="Gene3D" id="3.30.300.30">
    <property type="match status" value="2"/>
</dbReference>
<dbReference type="Pfam" id="PF00501">
    <property type="entry name" value="AMP-binding"/>
    <property type="match status" value="2"/>
</dbReference>
<dbReference type="EMBL" id="NMQA01000033">
    <property type="protein sequence ID" value="PMB00501.1"/>
    <property type="molecule type" value="Genomic_DNA"/>
</dbReference>
<accession>A0A2N6KL35</accession>
<dbReference type="InterPro" id="IPR010071">
    <property type="entry name" value="AA_adenyl_dom"/>
</dbReference>
<dbReference type="NCBIfam" id="TIGR01733">
    <property type="entry name" value="AA-adenyl-dom"/>
    <property type="match status" value="2"/>
</dbReference>
<dbReference type="InterPro" id="IPR045851">
    <property type="entry name" value="AMP-bd_C_sf"/>
</dbReference>
<organism evidence="6 7">
    <name type="scientific">Fischerella thermalis CCMEE 5268</name>
    <dbReference type="NCBI Taxonomy" id="2019662"/>
    <lineage>
        <taxon>Bacteria</taxon>
        <taxon>Bacillati</taxon>
        <taxon>Cyanobacteriota</taxon>
        <taxon>Cyanophyceae</taxon>
        <taxon>Nostocales</taxon>
        <taxon>Hapalosiphonaceae</taxon>
        <taxon>Fischerella</taxon>
    </lineage>
</organism>
<dbReference type="InterPro" id="IPR023213">
    <property type="entry name" value="CAT-like_dom_sf"/>
</dbReference>
<sequence>MQTETISGFRLAPQQKRLWNLQQNSSAFYSQASILIEGNLQLEILQKAIGQIVNHHDILKTSFYRPPGVKTPVMVVADRSSLNWQYLDLSDSCHEDISTKIQELFWEARQEYQNLSQASPLRLYLIKLSDTQHTLIISLPALCADTRTIKNLVNQISQAYAQCCQGEEFSEEYVQYVQFSEWQNQLVEDEDAQEAKEYWQQQKISSLSVLKLPNERQEKSEQFISDSYQLLINQELSEQIYCFAQKYDIAPDIILLACWQILIWRLTGESEIVIGTASDRRDYEELHDVLGLLATWLPIKTKFTPNLNFIEVLAVVAQTLENAAEWQDYFVPAPVEQDNFIVFPIGFEFENISESKFAQTELTFALQEIYSFIEPFKVKLSCLQRNSDLVAEFYYDINYFSKETIQRLAKNFQTLLINLLNNSNTPISQLGILSASERQQLLVEFNQTKADYQQEKCIHQLFEEQVEKTPDQIAVVFGDEELTYAELNFQANQLAHYLQKLGVKPEVVVGICVERSPKFIISLLAVLKAGGAYLPLDPTLPQEALQFRLQDAQVSLLIRDWGLGTGDWENQVNLENDWENFSQESTENPINNTKPENLVYVIYTSGSTGKPKGVAVEHQQLLNYLYGILPKLQLPAHASYANVSTFAADLGNTVIFPCLCSGGCLHIVSWERASDPTALAAYFRRHPINCLKIVPSHLAALLSSECMEILPRQLLILGGEAADWDLIEKIEKNAPHCRIINHYGPTETTVGVLTYSVGEKIQETATVPIGKPLANTQVYVLDAHLQPVPLGIAGELYIGGESLARGYLNHPELTAEKFITNPFSDGKQRLYKTGDRVRYLSDGNLEFLGRLDDQVKIRGYRIELGEISTALSQHPAVRESVVIAREDISTEKRLVAYIVPTTHATADMDFRNFLKAKLPEYMIPASFVILKALPLTANGKLDRKALPAPEDIVSRGTTFIAPRTPVEEVLAGIWVQLLGVSQVSIDDNFFDLGGHSLLATQVISRIRITFGVEIPLPLLFESTNLAALAVQIEIAMRGEQQASTEGSAAPIATITPVPRDKNLPLSFAQQRLWFFDQFEPGSPSYNLPRTVRLQGKLNIDALSASLNEIIKRHEILRTSFVISDGQPIQVISDFSNLELPVVDLQSIPLQEREAELYHLAKEEAQTGFDLTQAPLLRAKLLQLDAEEYVILLTLHHIVSDGWSTDILIREVAALYTAFSAGKPSPLPQLPLQYADFALWQQQWLEGEALKNQLAYWQQQLSGELPILQLPTDRPRPTVQTYAGKTLSFVLPKSLTEGLKTLSKQEGVTLFMTLLAAFKTLLYRYTNQTDILVASPIANRNRAEIENLIGFFVNTLVLRSNLSGNPTFRDLLKQVREVALGAYTHQDLPFEKLVEEIQPERNISHNPLFQVMFVFQNVPKTTLELPDLNLAVLDINSEIASFDLCLIMEESEQGLRGDLEYNTDLFDTERMNRLVGHFCTLLEGIITNAGQHLSDLPLLTSDEKRQLLDWSQNQTLGEHLQQDLCIHQLFEAQAEKTPNAVAVVFGDEQLTYRELNQRANQLAHYLRKLGVKPEVLVGLYVERSIEMVVGLLAVLKAGGAYVPLDPAYPQERIAFMLADAQVAIALTQQKLAADLPTNLAQIICLDNFITQESKDNLSAEVSPENLAYVIYTSGSTGQSKGVMVQHHSLTNAYLAWEEAYQLRTGVSSHLQMASFSFDVFTGDLVRALCSGGKLVLCPRELLLEPEKLYELMLREKVDCAEFVPAVLRNLINYLEQNQKCLDFMQLIICGSDSWYGQEYEKFRHFCGSSTRLINSFGLTEATIDSTYFETQTIDLSVEQLVPIGSPFANTQIYILDSYLQPVPVGVMGEIYIGGAGVARGYLHRPDLTAEKFIPNLFSQKPGDILYKTGDIGQYLANGQIELVGRIDNQVKIRGFRIEIGEIESVLNQHPDVQVTVVVVREDKPGDRRLVAYIVSKSKQDINTTELRNFLQEKLPRYMLPTAFVILDKLPLNPNGKVDRKALPAPNTTTEFATSFVPPRTPTEQIVADIWAEVLGQEKIGIYDNFFDLGGHSLLATQVISRLREAFKIDLPLRSLFENPIVKNLVERIEGILIVKKLQAVPMQMVEDREEIEL</sequence>
<gene>
    <name evidence="6" type="ORF">CEN50_02850</name>
</gene>
<evidence type="ECO:0000259" key="5">
    <source>
        <dbReference type="PROSITE" id="PS50075"/>
    </source>
</evidence>
<dbReference type="FunFam" id="2.30.38.10:FF:000001">
    <property type="entry name" value="Non-ribosomal peptide synthetase PvdI"/>
    <property type="match status" value="2"/>
</dbReference>
<dbReference type="Pfam" id="PF13193">
    <property type="entry name" value="AMP-binding_C"/>
    <property type="match status" value="2"/>
</dbReference>
<dbReference type="PROSITE" id="PS50075">
    <property type="entry name" value="CARRIER"/>
    <property type="match status" value="2"/>
</dbReference>
<comment type="similarity">
    <text evidence="2">Belongs to the ATP-dependent AMP-binding enzyme family.</text>
</comment>
<feature type="domain" description="Carrier" evidence="5">
    <location>
        <begin position="2036"/>
        <end position="2111"/>
    </location>
</feature>
<dbReference type="FunFam" id="3.30.559.30:FF:000001">
    <property type="entry name" value="Non-ribosomal peptide synthetase"/>
    <property type="match status" value="1"/>
</dbReference>
<dbReference type="GO" id="GO:0005829">
    <property type="term" value="C:cytosol"/>
    <property type="evidence" value="ECO:0007669"/>
    <property type="project" value="TreeGrafter"/>
</dbReference>
<dbReference type="GO" id="GO:0008610">
    <property type="term" value="P:lipid biosynthetic process"/>
    <property type="evidence" value="ECO:0007669"/>
    <property type="project" value="UniProtKB-ARBA"/>
</dbReference>
<dbReference type="SUPFAM" id="SSF52777">
    <property type="entry name" value="CoA-dependent acyltransferases"/>
    <property type="match status" value="4"/>
</dbReference>
<dbReference type="PROSITE" id="PS00012">
    <property type="entry name" value="PHOSPHOPANTETHEINE"/>
    <property type="match status" value="2"/>
</dbReference>
<dbReference type="InterPro" id="IPR025110">
    <property type="entry name" value="AMP-bd_C"/>
</dbReference>
<dbReference type="Gene3D" id="3.30.559.10">
    <property type="entry name" value="Chloramphenicol acetyltransferase-like domain"/>
    <property type="match status" value="2"/>
</dbReference>
<dbReference type="GO" id="GO:0031177">
    <property type="term" value="F:phosphopantetheine binding"/>
    <property type="evidence" value="ECO:0007669"/>
    <property type="project" value="InterPro"/>
</dbReference>
<dbReference type="PROSITE" id="PS00455">
    <property type="entry name" value="AMP_BINDING"/>
    <property type="match status" value="2"/>
</dbReference>
<dbReference type="PANTHER" id="PTHR45527">
    <property type="entry name" value="NONRIBOSOMAL PEPTIDE SYNTHETASE"/>
    <property type="match status" value="1"/>
</dbReference>
<evidence type="ECO:0000256" key="1">
    <source>
        <dbReference type="ARBA" id="ARBA00001957"/>
    </source>
</evidence>
<comment type="cofactor">
    <cofactor evidence="1">
        <name>pantetheine 4'-phosphate</name>
        <dbReference type="ChEBI" id="CHEBI:47942"/>
    </cofactor>
</comment>
<dbReference type="PANTHER" id="PTHR45527:SF1">
    <property type="entry name" value="FATTY ACID SYNTHASE"/>
    <property type="match status" value="1"/>
</dbReference>
<dbReference type="Gene3D" id="1.10.1200.10">
    <property type="entry name" value="ACP-like"/>
    <property type="match status" value="2"/>
</dbReference>
<dbReference type="Gene3D" id="3.30.559.30">
    <property type="entry name" value="Nonribosomal peptide synthetase, condensation domain"/>
    <property type="match status" value="2"/>
</dbReference>
<dbReference type="GO" id="GO:0043041">
    <property type="term" value="P:amino acid activation for nonribosomal peptide biosynthetic process"/>
    <property type="evidence" value="ECO:0007669"/>
    <property type="project" value="TreeGrafter"/>
</dbReference>
<dbReference type="InterPro" id="IPR020806">
    <property type="entry name" value="PKS_PP-bd"/>
</dbReference>
<dbReference type="FunFam" id="3.30.559.10:FF:000012">
    <property type="entry name" value="Non-ribosomal peptide synthetase"/>
    <property type="match status" value="1"/>
</dbReference>
<keyword evidence="4" id="KW-0597">Phosphoprotein</keyword>
<dbReference type="InterPro" id="IPR036736">
    <property type="entry name" value="ACP-like_sf"/>
</dbReference>
<dbReference type="GO" id="GO:0003824">
    <property type="term" value="F:catalytic activity"/>
    <property type="evidence" value="ECO:0007669"/>
    <property type="project" value="InterPro"/>
</dbReference>
<dbReference type="InterPro" id="IPR001242">
    <property type="entry name" value="Condensation_dom"/>
</dbReference>
<dbReference type="NCBIfam" id="NF003417">
    <property type="entry name" value="PRK04813.1"/>
    <property type="match status" value="2"/>
</dbReference>
<dbReference type="CDD" id="cd19531">
    <property type="entry name" value="LCL_NRPS-like"/>
    <property type="match status" value="1"/>
</dbReference>
<dbReference type="Gene3D" id="3.40.50.980">
    <property type="match status" value="4"/>
</dbReference>
<protein>
    <submittedName>
        <fullName evidence="6">Non-ribosomal peptide synthetase</fullName>
    </submittedName>
</protein>
<dbReference type="FunFam" id="3.40.50.980:FF:000001">
    <property type="entry name" value="Non-ribosomal peptide synthetase"/>
    <property type="match status" value="2"/>
</dbReference>
<keyword evidence="3" id="KW-0596">Phosphopantetheine</keyword>